<dbReference type="InterPro" id="IPR024266">
    <property type="entry name" value="DUF3806"/>
</dbReference>
<comment type="caution">
    <text evidence="2">The sequence shown here is derived from an EMBL/GenBank/DDBJ whole genome shotgun (WGS) entry which is preliminary data.</text>
</comment>
<accession>A0A512PF48</accession>
<name>A0A512PF48_9CELL</name>
<evidence type="ECO:0000259" key="1">
    <source>
        <dbReference type="Pfam" id="PF12713"/>
    </source>
</evidence>
<keyword evidence="3" id="KW-1185">Reference proteome</keyword>
<dbReference type="Proteomes" id="UP000321798">
    <property type="component" value="Unassembled WGS sequence"/>
</dbReference>
<dbReference type="EMBL" id="BKAL01000008">
    <property type="protein sequence ID" value="GEP69834.1"/>
    <property type="molecule type" value="Genomic_DNA"/>
</dbReference>
<dbReference type="Gene3D" id="1.20.120.1090">
    <property type="match status" value="1"/>
</dbReference>
<reference evidence="2 3" key="1">
    <citation type="submission" date="2019-07" db="EMBL/GenBank/DDBJ databases">
        <title>Whole genome shotgun sequence of Cellulomonas soli NBRC 109434.</title>
        <authorList>
            <person name="Hosoyama A."/>
            <person name="Uohara A."/>
            <person name="Ohji S."/>
            <person name="Ichikawa N."/>
        </authorList>
    </citation>
    <scope>NUCLEOTIDE SEQUENCE [LARGE SCALE GENOMIC DNA]</scope>
    <source>
        <strain evidence="2 3">NBRC 109434</strain>
    </source>
</reference>
<sequence length="152" mass="16502">MLGDEPVLPPAALPDGDLEALNDAELVWAAQHRELVTGLCEGQADVETLSRLFDRVQAGWLASADRDDPHTLVNAFGIALGDLLVSRLPGMRWQVYTDARGPELVLAHPVHDLVVFPISSVARQWGHAPEDWFARYADDVTEGARAILGDGS</sequence>
<dbReference type="AlphaFoldDB" id="A0A512PF48"/>
<proteinExistence type="predicted"/>
<evidence type="ECO:0000313" key="3">
    <source>
        <dbReference type="Proteomes" id="UP000321798"/>
    </source>
</evidence>
<gene>
    <name evidence="2" type="ORF">CSO01_25490</name>
</gene>
<evidence type="ECO:0000313" key="2">
    <source>
        <dbReference type="EMBL" id="GEP69834.1"/>
    </source>
</evidence>
<dbReference type="Pfam" id="PF12713">
    <property type="entry name" value="DUF3806"/>
    <property type="match status" value="1"/>
</dbReference>
<organism evidence="2 3">
    <name type="scientific">Cellulomonas soli</name>
    <dbReference type="NCBI Taxonomy" id="931535"/>
    <lineage>
        <taxon>Bacteria</taxon>
        <taxon>Bacillati</taxon>
        <taxon>Actinomycetota</taxon>
        <taxon>Actinomycetes</taxon>
        <taxon>Micrococcales</taxon>
        <taxon>Cellulomonadaceae</taxon>
        <taxon>Cellulomonas</taxon>
    </lineage>
</organism>
<protein>
    <recommendedName>
        <fullName evidence="1">DUF3806 domain-containing protein</fullName>
    </recommendedName>
</protein>
<dbReference type="RefSeq" id="WP_179561740.1">
    <property type="nucleotide sequence ID" value="NZ_BAABBJ010000001.1"/>
</dbReference>
<feature type="domain" description="DUF3806" evidence="1">
    <location>
        <begin position="60"/>
        <end position="128"/>
    </location>
</feature>